<dbReference type="Pfam" id="PF21333">
    <property type="entry name" value="FST_N"/>
    <property type="match status" value="1"/>
</dbReference>
<dbReference type="GO" id="GO:0005615">
    <property type="term" value="C:extracellular space"/>
    <property type="evidence" value="ECO:0007669"/>
    <property type="project" value="TreeGrafter"/>
</dbReference>
<dbReference type="OrthoDB" id="192611at2759"/>
<dbReference type="AlphaFoldDB" id="A0A8J2LG15"/>
<gene>
    <name evidence="5" type="ORF">AFUS01_LOCUS44156</name>
</gene>
<keyword evidence="6" id="KW-1185">Reference proteome</keyword>
<feature type="domain" description="Kazal-like" evidence="4">
    <location>
        <begin position="165"/>
        <end position="226"/>
    </location>
</feature>
<organism evidence="5 6">
    <name type="scientific">Allacma fusca</name>
    <dbReference type="NCBI Taxonomy" id="39272"/>
    <lineage>
        <taxon>Eukaryota</taxon>
        <taxon>Metazoa</taxon>
        <taxon>Ecdysozoa</taxon>
        <taxon>Arthropoda</taxon>
        <taxon>Hexapoda</taxon>
        <taxon>Collembola</taxon>
        <taxon>Symphypleona</taxon>
        <taxon>Sminthuridae</taxon>
        <taxon>Allacma</taxon>
    </lineage>
</organism>
<dbReference type="SMART" id="SM00274">
    <property type="entry name" value="FOLN"/>
    <property type="match status" value="3"/>
</dbReference>
<sequence>MNRNGLCSALLKTGATKEECCNSNNESFSNSASVSWSEGELSPSSVFYMHVQGGVPCSRCRETCEGVKCGPNQKCVIRNGVPKCVCSPNCAAFRNQRGKVHHKGPVCGSDGKTYKSTCRLLKRSCRRKINLTISYYGSCKLSCSKLTCPSKKRCLLDQNMIPHCVNCSQRKCSSSSNNATMGFKGSLVKAVCGSDGLTYASMCDLRQAACQRGKAIPVAYKGPCKKRATCNSIRCSEGQSCLLELGSRKPRCVTCSKPRWCRKSRNDSIVGPLCGTNGQTSSLCAFTQFKKIIFNNIPAVCHFLNEYNAVCGIEFVGNLIEETRIVKLLLTQCDLFRGNRINLYDP</sequence>
<keyword evidence="1" id="KW-0732">Signal</keyword>
<evidence type="ECO:0000259" key="4">
    <source>
        <dbReference type="PROSITE" id="PS51465"/>
    </source>
</evidence>
<dbReference type="EMBL" id="CAJVCH010570328">
    <property type="protein sequence ID" value="CAG7834678.1"/>
    <property type="molecule type" value="Genomic_DNA"/>
</dbReference>
<protein>
    <recommendedName>
        <fullName evidence="4">Kazal-like domain-containing protein</fullName>
    </recommendedName>
</protein>
<dbReference type="GO" id="GO:0005518">
    <property type="term" value="F:collagen binding"/>
    <property type="evidence" value="ECO:0007669"/>
    <property type="project" value="TreeGrafter"/>
</dbReference>
<dbReference type="Proteomes" id="UP000708208">
    <property type="component" value="Unassembled WGS sequence"/>
</dbReference>
<reference evidence="5" key="1">
    <citation type="submission" date="2021-06" db="EMBL/GenBank/DDBJ databases">
        <authorList>
            <person name="Hodson N. C."/>
            <person name="Mongue J. A."/>
            <person name="Jaron S. K."/>
        </authorList>
    </citation>
    <scope>NUCLEOTIDE SEQUENCE</scope>
</reference>
<dbReference type="CDD" id="cd00104">
    <property type="entry name" value="KAZAL_FS"/>
    <property type="match status" value="2"/>
</dbReference>
<keyword evidence="2" id="KW-1015">Disulfide bond</keyword>
<dbReference type="SMART" id="SM00280">
    <property type="entry name" value="KAZAL"/>
    <property type="match status" value="2"/>
</dbReference>
<accession>A0A8J2LG15</accession>
<dbReference type="PANTHER" id="PTHR13866">
    <property type="entry name" value="SPARC OSTEONECTIN"/>
    <property type="match status" value="1"/>
</dbReference>
<evidence type="ECO:0000256" key="2">
    <source>
        <dbReference type="ARBA" id="ARBA00023157"/>
    </source>
</evidence>
<keyword evidence="3" id="KW-0325">Glycoprotein</keyword>
<feature type="domain" description="Kazal-like" evidence="4">
    <location>
        <begin position="85"/>
        <end position="141"/>
    </location>
</feature>
<dbReference type="Pfam" id="PF07648">
    <property type="entry name" value="Kazal_2"/>
    <property type="match status" value="2"/>
</dbReference>
<evidence type="ECO:0000313" key="6">
    <source>
        <dbReference type="Proteomes" id="UP000708208"/>
    </source>
</evidence>
<dbReference type="GO" id="GO:0005509">
    <property type="term" value="F:calcium ion binding"/>
    <property type="evidence" value="ECO:0007669"/>
    <property type="project" value="TreeGrafter"/>
</dbReference>
<dbReference type="InterPro" id="IPR002350">
    <property type="entry name" value="Kazal_dom"/>
</dbReference>
<dbReference type="PANTHER" id="PTHR13866:SF29">
    <property type="entry name" value="FOLLISTATIN"/>
    <property type="match status" value="1"/>
</dbReference>
<dbReference type="InterPro" id="IPR003645">
    <property type="entry name" value="Fol_N"/>
</dbReference>
<dbReference type="GO" id="GO:0050840">
    <property type="term" value="F:extracellular matrix binding"/>
    <property type="evidence" value="ECO:0007669"/>
    <property type="project" value="TreeGrafter"/>
</dbReference>
<comment type="caution">
    <text evidence="5">The sequence shown here is derived from an EMBL/GenBank/DDBJ whole genome shotgun (WGS) entry which is preliminary data.</text>
</comment>
<evidence type="ECO:0000256" key="3">
    <source>
        <dbReference type="ARBA" id="ARBA00023180"/>
    </source>
</evidence>
<proteinExistence type="predicted"/>
<evidence type="ECO:0000256" key="1">
    <source>
        <dbReference type="ARBA" id="ARBA00022729"/>
    </source>
</evidence>
<dbReference type="PROSITE" id="PS51465">
    <property type="entry name" value="KAZAL_2"/>
    <property type="match status" value="2"/>
</dbReference>
<name>A0A8J2LG15_9HEXA</name>
<evidence type="ECO:0000313" key="5">
    <source>
        <dbReference type="EMBL" id="CAG7834678.1"/>
    </source>
</evidence>